<proteinExistence type="predicted"/>
<dbReference type="CDD" id="cd09917">
    <property type="entry name" value="F-box_SF"/>
    <property type="match status" value="1"/>
</dbReference>
<dbReference type="AlphaFoldDB" id="A0A5C2RZ83"/>
<accession>A0A5C2RZ83</accession>
<dbReference type="Proteomes" id="UP000313359">
    <property type="component" value="Unassembled WGS sequence"/>
</dbReference>
<protein>
    <recommendedName>
        <fullName evidence="3">F-box domain-containing protein</fullName>
    </recommendedName>
</protein>
<keyword evidence="2" id="KW-1185">Reference proteome</keyword>
<dbReference type="EMBL" id="ML122288">
    <property type="protein sequence ID" value="RPD56339.1"/>
    <property type="molecule type" value="Genomic_DNA"/>
</dbReference>
<dbReference type="OrthoDB" id="2745769at2759"/>
<sequence length="566" mass="63973">MTSPVVEWQWNEGFVGTDIQMVTQDTYEGLIASGSAIRLNTLNFDVQSHIMSFLPPADLSALMRTCQQFVDIALLPLCACSKTPLKTAEQILSFLRFLRLDRPSTSRASFIKELNFRLEEYRAPLSKASYFNLHDADPATCYAVPETHTFMDEQLLRATRNGALEAFLSILQHCTNIQRIQVDKWFEDVPMAPLYRAIAALSKLEDLRMPMLPRSQWGTDVHLAQLPLRKLVLRPGRWFEIPEMLTALQPLAETLNELDVPVCQWVAPGMAFPHVRKLGIEFPASKDVVNALVRTFPHLTHLFLRGTRNFHLCHTHSSRQDEDRLREYSQYQWHSLTGSWPPLITVGAETPCALYTLGLPFHVSRMSVTSSAGDPAGDMLSTILTDAHPTCLEMRVTQVHYKYEPRPPRFSGLEPGDATASLQRFVLTMEGDGIPDYAKVSVLLIDELQRSLASLSVTHVLLKYSIDHFRASRHYTRKVVRTICAEAPTRATALAQAVPSLRWIGVYVRVKAGPTWLYCWEVSRLTERAQGFVLSPPPSVRLKEMGEDEGWDVLAAEEMDELARAD</sequence>
<evidence type="ECO:0008006" key="3">
    <source>
        <dbReference type="Google" id="ProtNLM"/>
    </source>
</evidence>
<dbReference type="InterPro" id="IPR036047">
    <property type="entry name" value="F-box-like_dom_sf"/>
</dbReference>
<reference evidence="1" key="1">
    <citation type="journal article" date="2018" name="Genome Biol. Evol.">
        <title>Genomics and development of Lentinus tigrinus, a white-rot wood-decaying mushroom with dimorphic fruiting bodies.</title>
        <authorList>
            <person name="Wu B."/>
            <person name="Xu Z."/>
            <person name="Knudson A."/>
            <person name="Carlson A."/>
            <person name="Chen N."/>
            <person name="Kovaka S."/>
            <person name="LaButti K."/>
            <person name="Lipzen A."/>
            <person name="Pennachio C."/>
            <person name="Riley R."/>
            <person name="Schakwitz W."/>
            <person name="Umezawa K."/>
            <person name="Ohm R.A."/>
            <person name="Grigoriev I.V."/>
            <person name="Nagy L.G."/>
            <person name="Gibbons J."/>
            <person name="Hibbett D."/>
        </authorList>
    </citation>
    <scope>NUCLEOTIDE SEQUENCE [LARGE SCALE GENOMIC DNA]</scope>
    <source>
        <strain evidence="1">ALCF2SS1-6</strain>
    </source>
</reference>
<evidence type="ECO:0000313" key="2">
    <source>
        <dbReference type="Proteomes" id="UP000313359"/>
    </source>
</evidence>
<evidence type="ECO:0000313" key="1">
    <source>
        <dbReference type="EMBL" id="RPD56339.1"/>
    </source>
</evidence>
<dbReference type="SUPFAM" id="SSF81383">
    <property type="entry name" value="F-box domain"/>
    <property type="match status" value="1"/>
</dbReference>
<organism evidence="1 2">
    <name type="scientific">Lentinus tigrinus ALCF2SS1-6</name>
    <dbReference type="NCBI Taxonomy" id="1328759"/>
    <lineage>
        <taxon>Eukaryota</taxon>
        <taxon>Fungi</taxon>
        <taxon>Dikarya</taxon>
        <taxon>Basidiomycota</taxon>
        <taxon>Agaricomycotina</taxon>
        <taxon>Agaricomycetes</taxon>
        <taxon>Polyporales</taxon>
        <taxon>Polyporaceae</taxon>
        <taxon>Lentinus</taxon>
    </lineage>
</organism>
<name>A0A5C2RZ83_9APHY</name>
<gene>
    <name evidence="1" type="ORF">L227DRAFT_602992</name>
</gene>